<feature type="domain" description="MTTase N-terminal" evidence="9">
    <location>
        <begin position="1"/>
        <end position="115"/>
    </location>
</feature>
<dbReference type="PROSITE" id="PS01278">
    <property type="entry name" value="MTTASE_RADICAL"/>
    <property type="match status" value="1"/>
</dbReference>
<dbReference type="Pfam" id="PF00919">
    <property type="entry name" value="UPF0004"/>
    <property type="match status" value="1"/>
</dbReference>
<dbReference type="SUPFAM" id="SSF102114">
    <property type="entry name" value="Radical SAM enzymes"/>
    <property type="match status" value="1"/>
</dbReference>
<evidence type="ECO:0000256" key="4">
    <source>
        <dbReference type="ARBA" id="ARBA00022691"/>
    </source>
</evidence>
<keyword evidence="4 8" id="KW-0949">S-adenosyl-L-methionine</keyword>
<keyword evidence="2 8" id="KW-0963">Cytoplasm</keyword>
<evidence type="ECO:0000256" key="3">
    <source>
        <dbReference type="ARBA" id="ARBA00022679"/>
    </source>
</evidence>
<dbReference type="Gene3D" id="3.80.30.20">
    <property type="entry name" value="tm_1862 like domain"/>
    <property type="match status" value="1"/>
</dbReference>
<dbReference type="EMBL" id="PNIN01000046">
    <property type="protein sequence ID" value="PMP71092.1"/>
    <property type="molecule type" value="Genomic_DNA"/>
</dbReference>
<dbReference type="EC" id="2.8.4.4" evidence="8"/>
<dbReference type="PROSITE" id="PS51449">
    <property type="entry name" value="MTTASE_N"/>
    <property type="match status" value="1"/>
</dbReference>
<dbReference type="NCBIfam" id="TIGR00089">
    <property type="entry name" value="MiaB/RimO family radical SAM methylthiotransferase"/>
    <property type="match status" value="1"/>
</dbReference>
<comment type="subcellular location">
    <subcellularLocation>
        <location evidence="8">Cytoplasm</location>
    </subcellularLocation>
</comment>
<dbReference type="SFLD" id="SFLDG01082">
    <property type="entry name" value="B12-binding_domain_containing"/>
    <property type="match status" value="1"/>
</dbReference>
<comment type="function">
    <text evidence="8">Catalyzes the methylthiolation of an aspartic acid residue of ribosomal protein uS12.</text>
</comment>
<feature type="binding site" evidence="8">
    <location>
        <position position="146"/>
    </location>
    <ligand>
        <name>[4Fe-4S] cluster</name>
        <dbReference type="ChEBI" id="CHEBI:49883"/>
        <label>2</label>
        <note>4Fe-4S-S-AdoMet</note>
    </ligand>
</feature>
<evidence type="ECO:0000256" key="1">
    <source>
        <dbReference type="ARBA" id="ARBA00022485"/>
    </source>
</evidence>
<dbReference type="HAMAP" id="MF_01865">
    <property type="entry name" value="MTTase_RimO"/>
    <property type="match status" value="1"/>
</dbReference>
<feature type="binding site" evidence="8">
    <location>
        <position position="150"/>
    </location>
    <ligand>
        <name>[4Fe-4S] cluster</name>
        <dbReference type="ChEBI" id="CHEBI:49883"/>
        <label>2</label>
        <note>4Fe-4S-S-AdoMet</note>
    </ligand>
</feature>
<keyword evidence="5 8" id="KW-0479">Metal-binding</keyword>
<dbReference type="InterPro" id="IPR013848">
    <property type="entry name" value="Methylthiotransferase_N"/>
</dbReference>
<keyword evidence="11" id="KW-0687">Ribonucleoprotein</keyword>
<accession>A0A2J6WL16</accession>
<evidence type="ECO:0000256" key="7">
    <source>
        <dbReference type="ARBA" id="ARBA00023014"/>
    </source>
</evidence>
<comment type="caution">
    <text evidence="11">The sequence shown here is derived from an EMBL/GenBank/DDBJ whole genome shotgun (WGS) entry which is preliminary data.</text>
</comment>
<reference evidence="11 12" key="1">
    <citation type="submission" date="2018-01" db="EMBL/GenBank/DDBJ databases">
        <title>Metagenomic assembled genomes from two thermal pools in the Uzon Caldera, Kamchatka, Russia.</title>
        <authorList>
            <person name="Wilkins L."/>
            <person name="Ettinger C."/>
        </authorList>
    </citation>
    <scope>NUCLEOTIDE SEQUENCE [LARGE SCALE GENOMIC DNA]</scope>
    <source>
        <strain evidence="11">ZAV-05</strain>
    </source>
</reference>
<dbReference type="NCBIfam" id="TIGR01125">
    <property type="entry name" value="30S ribosomal protein S12 methylthiotransferase RimO"/>
    <property type="match status" value="1"/>
</dbReference>
<dbReference type="InterPro" id="IPR006638">
    <property type="entry name" value="Elp3/MiaA/NifB-like_rSAM"/>
</dbReference>
<evidence type="ECO:0000256" key="6">
    <source>
        <dbReference type="ARBA" id="ARBA00023004"/>
    </source>
</evidence>
<organism evidence="11 12">
    <name type="scientific">Calditerrivibrio nitroreducens</name>
    <dbReference type="NCBI Taxonomy" id="477976"/>
    <lineage>
        <taxon>Bacteria</taxon>
        <taxon>Pseudomonadati</taxon>
        <taxon>Deferribacterota</taxon>
        <taxon>Deferribacteres</taxon>
        <taxon>Deferribacterales</taxon>
        <taxon>Calditerrivibrionaceae</taxon>
    </lineage>
</organism>
<evidence type="ECO:0000313" key="11">
    <source>
        <dbReference type="EMBL" id="PMP71092.1"/>
    </source>
</evidence>
<dbReference type="GO" id="GO:0046872">
    <property type="term" value="F:metal ion binding"/>
    <property type="evidence" value="ECO:0007669"/>
    <property type="project" value="UniProtKB-KW"/>
</dbReference>
<dbReference type="Gene3D" id="3.40.50.12160">
    <property type="entry name" value="Methylthiotransferase, N-terminal domain"/>
    <property type="match status" value="1"/>
</dbReference>
<evidence type="ECO:0000256" key="8">
    <source>
        <dbReference type="HAMAP-Rule" id="MF_01865"/>
    </source>
</evidence>
<dbReference type="GO" id="GO:0006400">
    <property type="term" value="P:tRNA modification"/>
    <property type="evidence" value="ECO:0007669"/>
    <property type="project" value="InterPro"/>
</dbReference>
<dbReference type="SFLD" id="SFLDF00274">
    <property type="entry name" value="ribosomal_protein_S12_methylth"/>
    <property type="match status" value="1"/>
</dbReference>
<comment type="catalytic activity">
    <reaction evidence="8">
        <text>L-aspartate(89)-[ribosomal protein uS12]-hydrogen + (sulfur carrier)-SH + AH2 + 2 S-adenosyl-L-methionine = 3-methylsulfanyl-L-aspartate(89)-[ribosomal protein uS12]-hydrogen + (sulfur carrier)-H + 5'-deoxyadenosine + L-methionine + A + S-adenosyl-L-homocysteine + 2 H(+)</text>
        <dbReference type="Rhea" id="RHEA:37087"/>
        <dbReference type="Rhea" id="RHEA-COMP:10460"/>
        <dbReference type="Rhea" id="RHEA-COMP:10461"/>
        <dbReference type="Rhea" id="RHEA-COMP:14737"/>
        <dbReference type="Rhea" id="RHEA-COMP:14739"/>
        <dbReference type="ChEBI" id="CHEBI:13193"/>
        <dbReference type="ChEBI" id="CHEBI:15378"/>
        <dbReference type="ChEBI" id="CHEBI:17319"/>
        <dbReference type="ChEBI" id="CHEBI:17499"/>
        <dbReference type="ChEBI" id="CHEBI:29917"/>
        <dbReference type="ChEBI" id="CHEBI:29961"/>
        <dbReference type="ChEBI" id="CHEBI:57844"/>
        <dbReference type="ChEBI" id="CHEBI:57856"/>
        <dbReference type="ChEBI" id="CHEBI:59789"/>
        <dbReference type="ChEBI" id="CHEBI:64428"/>
        <dbReference type="ChEBI" id="CHEBI:73599"/>
        <dbReference type="EC" id="2.8.4.4"/>
    </reaction>
</comment>
<keyword evidence="11" id="KW-0689">Ribosomal protein</keyword>
<keyword evidence="3 8" id="KW-0808">Transferase</keyword>
<name>A0A2J6WL16_9BACT</name>
<evidence type="ECO:0000313" key="12">
    <source>
        <dbReference type="Proteomes" id="UP000242881"/>
    </source>
</evidence>
<dbReference type="GO" id="GO:0005829">
    <property type="term" value="C:cytosol"/>
    <property type="evidence" value="ECO:0007669"/>
    <property type="project" value="TreeGrafter"/>
</dbReference>
<gene>
    <name evidence="8 11" type="primary">rimO</name>
    <name evidence="11" type="ORF">C0187_04560</name>
</gene>
<sequence>MRVAFISLGCPKNQTDLEYLIGDLVVDGFEVVTDIKKADAIVVNTCGFLKSAVSEAVENILDVAYNKKKKAKLIVSGCMVERYKDEIAKELPEVDFWTGVGTLKEIAEYLKKGKLTRNLEEKSFYGENRILVNHSYYAYLKIAEGCNNRCSYCTIPFIRGNLISRPRESIIKEAEDLVKNGVKELIIISQDTTKYGIDKGRSELIELLNDLVMVDGEFKIRLLYLNPDGVSNELVDFVANQDKMIKYFEIPVQHIDDEILKKMNRKSDSRKIKSVFEYIRSRIPEAIIRTTFIVGFPGEDDVSFEKMVEFVEEYKPDFAGFFPYSREEGTKAYNFESSCKSREISKRISRIQKIQKINTLERLKRLKKGTITLYVEQPSEENPFLLEGRAEFQAPDIDGKAYILGGVADKGYGPYKAKIKRVIYPDIYCEILE</sequence>
<evidence type="ECO:0000256" key="5">
    <source>
        <dbReference type="ARBA" id="ARBA00022723"/>
    </source>
</evidence>
<dbReference type="InterPro" id="IPR007197">
    <property type="entry name" value="rSAM"/>
</dbReference>
<keyword evidence="6 8" id="KW-0408">Iron</keyword>
<dbReference type="GO" id="GO:0051539">
    <property type="term" value="F:4 iron, 4 sulfur cluster binding"/>
    <property type="evidence" value="ECO:0007669"/>
    <property type="project" value="UniProtKB-UniRule"/>
</dbReference>
<dbReference type="SFLD" id="SFLDS00029">
    <property type="entry name" value="Radical_SAM"/>
    <property type="match status" value="1"/>
</dbReference>
<evidence type="ECO:0000259" key="10">
    <source>
        <dbReference type="PROSITE" id="PS51918"/>
    </source>
</evidence>
<dbReference type="InterPro" id="IPR023404">
    <property type="entry name" value="rSAM_horseshoe"/>
</dbReference>
<keyword evidence="7 8" id="KW-0411">Iron-sulfur</keyword>
<evidence type="ECO:0000259" key="9">
    <source>
        <dbReference type="PROSITE" id="PS51449"/>
    </source>
</evidence>
<dbReference type="GO" id="GO:0103039">
    <property type="term" value="F:protein methylthiotransferase activity"/>
    <property type="evidence" value="ECO:0007669"/>
    <property type="project" value="UniProtKB-EC"/>
</dbReference>
<dbReference type="Pfam" id="PF04055">
    <property type="entry name" value="Radical_SAM"/>
    <property type="match status" value="1"/>
</dbReference>
<comment type="cofactor">
    <cofactor evidence="8">
        <name>[4Fe-4S] cluster</name>
        <dbReference type="ChEBI" id="CHEBI:49883"/>
    </cofactor>
    <text evidence="8">Binds 2 [4Fe-4S] clusters. One cluster is coordinated with 3 cysteines and an exchangeable S-adenosyl-L-methionine.</text>
</comment>
<dbReference type="SMART" id="SM00729">
    <property type="entry name" value="Elp3"/>
    <property type="match status" value="1"/>
</dbReference>
<dbReference type="PANTHER" id="PTHR43837">
    <property type="entry name" value="RIBOSOMAL PROTEIN S12 METHYLTHIOTRANSFERASE RIMO"/>
    <property type="match status" value="1"/>
</dbReference>
<dbReference type="InterPro" id="IPR038135">
    <property type="entry name" value="Methylthiotransferase_N_sf"/>
</dbReference>
<dbReference type="GO" id="GO:0035599">
    <property type="term" value="F:aspartic acid methylthiotransferase activity"/>
    <property type="evidence" value="ECO:0007669"/>
    <property type="project" value="TreeGrafter"/>
</dbReference>
<dbReference type="InterPro" id="IPR058240">
    <property type="entry name" value="rSAM_sf"/>
</dbReference>
<dbReference type="InterPro" id="IPR005839">
    <property type="entry name" value="Methylthiotransferase"/>
</dbReference>
<dbReference type="Proteomes" id="UP000242881">
    <property type="component" value="Unassembled WGS sequence"/>
</dbReference>
<dbReference type="PANTHER" id="PTHR43837:SF1">
    <property type="entry name" value="RIBOSOMAL PROTEIN US12 METHYLTHIOTRANSFERASE RIMO"/>
    <property type="match status" value="1"/>
</dbReference>
<dbReference type="InterPro" id="IPR020612">
    <property type="entry name" value="Methylthiotransferase_CS"/>
</dbReference>
<keyword evidence="1 8" id="KW-0004">4Fe-4S</keyword>
<dbReference type="FunFam" id="3.80.30.20:FF:000001">
    <property type="entry name" value="tRNA-2-methylthio-N(6)-dimethylallyladenosine synthase 2"/>
    <property type="match status" value="1"/>
</dbReference>
<proteinExistence type="inferred from homology"/>
<dbReference type="InterPro" id="IPR005840">
    <property type="entry name" value="Ribosomal_uS12_MeSTrfase_RimO"/>
</dbReference>
<dbReference type="AlphaFoldDB" id="A0A2J6WL16"/>
<dbReference type="CDD" id="cd01335">
    <property type="entry name" value="Radical_SAM"/>
    <property type="match status" value="1"/>
</dbReference>
<dbReference type="SFLD" id="SFLDG01061">
    <property type="entry name" value="methylthiotransferase"/>
    <property type="match status" value="1"/>
</dbReference>
<comment type="similarity">
    <text evidence="8">Belongs to the methylthiotransferase family. RimO subfamily.</text>
</comment>
<protein>
    <recommendedName>
        <fullName evidence="8">Ribosomal protein uS12 methylthiotransferase RimO</fullName>
        <shortName evidence="8">uS12 MTTase</shortName>
        <shortName evidence="8">uS12 methylthiotransferase</shortName>
        <ecNumber evidence="8">2.8.4.4</ecNumber>
    </recommendedName>
    <alternativeName>
        <fullName evidence="8">Ribosomal protein uS12 (aspartate-C(3))-methylthiotransferase</fullName>
    </alternativeName>
    <alternativeName>
        <fullName evidence="8">Ribosome maturation factor RimO</fullName>
    </alternativeName>
</protein>
<feature type="domain" description="Radical SAM core" evidence="10">
    <location>
        <begin position="132"/>
        <end position="361"/>
    </location>
</feature>
<feature type="binding site" evidence="8">
    <location>
        <position position="46"/>
    </location>
    <ligand>
        <name>[4Fe-4S] cluster</name>
        <dbReference type="ChEBI" id="CHEBI:49883"/>
        <label>1</label>
    </ligand>
</feature>
<dbReference type="GO" id="GO:0005840">
    <property type="term" value="C:ribosome"/>
    <property type="evidence" value="ECO:0007669"/>
    <property type="project" value="UniProtKB-KW"/>
</dbReference>
<feature type="binding site" evidence="8">
    <location>
        <position position="78"/>
    </location>
    <ligand>
        <name>[4Fe-4S] cluster</name>
        <dbReference type="ChEBI" id="CHEBI:49883"/>
        <label>1</label>
    </ligand>
</feature>
<feature type="binding site" evidence="8">
    <location>
        <position position="153"/>
    </location>
    <ligand>
        <name>[4Fe-4S] cluster</name>
        <dbReference type="ChEBI" id="CHEBI:49883"/>
        <label>2</label>
        <note>4Fe-4S-S-AdoMet</note>
    </ligand>
</feature>
<feature type="binding site" evidence="8">
    <location>
        <position position="10"/>
    </location>
    <ligand>
        <name>[4Fe-4S] cluster</name>
        <dbReference type="ChEBI" id="CHEBI:49883"/>
        <label>1</label>
    </ligand>
</feature>
<dbReference type="PROSITE" id="PS51918">
    <property type="entry name" value="RADICAL_SAM"/>
    <property type="match status" value="1"/>
</dbReference>
<evidence type="ECO:0000256" key="2">
    <source>
        <dbReference type="ARBA" id="ARBA00022490"/>
    </source>
</evidence>